<sequence length="288" mass="31792">MILSMTGFSVATRDLPGAVLNLELRAVNHRYLDLQMRLPEELRPVESQLRELISAKVTRGKVECRIGFNVAESDAPSLELNRALLERVLALGDELAALRPDLAPLSTAELLRWPGVLKSNELAAETLQKGALETLGRLLDDFNASRAREGEKLKAILLDKLDGIEAIVAGVKPRLPQILDAHLAKLSARLAEALGSVDDDRIKQEFALFAQKIDVDEELGRLSTHVSEVRRILKAGGQAGKRLDFLMQELNREANTLGSKSVSPETTQASVELKVLIEQMREQIQNLE</sequence>
<comment type="cofactor">
    <cofactor evidence="1">
        <name>a divalent metal cation</name>
        <dbReference type="ChEBI" id="CHEBI:60240"/>
    </cofactor>
</comment>
<gene>
    <name evidence="8" type="ORF">AVW16_11025</name>
</gene>
<dbReference type="EMBL" id="LQQU01000017">
    <property type="protein sequence ID" value="KZE32903.1"/>
    <property type="molecule type" value="Genomic_DNA"/>
</dbReference>
<evidence type="ECO:0000259" key="6">
    <source>
        <dbReference type="Pfam" id="PF03755"/>
    </source>
</evidence>
<dbReference type="InterPro" id="IPR013527">
    <property type="entry name" value="YicC-like_N"/>
</dbReference>
<keyword evidence="4" id="KW-0378">Hydrolase</keyword>
<evidence type="ECO:0000256" key="4">
    <source>
        <dbReference type="ARBA" id="ARBA00022801"/>
    </source>
</evidence>
<evidence type="ECO:0000313" key="9">
    <source>
        <dbReference type="Proteomes" id="UP000076625"/>
    </source>
</evidence>
<dbReference type="GO" id="GO:0004521">
    <property type="term" value="F:RNA endonuclease activity"/>
    <property type="evidence" value="ECO:0007669"/>
    <property type="project" value="InterPro"/>
</dbReference>
<evidence type="ECO:0000256" key="5">
    <source>
        <dbReference type="ARBA" id="ARBA00035648"/>
    </source>
</evidence>
<keyword evidence="2" id="KW-0540">Nuclease</keyword>
<keyword evidence="3" id="KW-0255">Endonuclease</keyword>
<dbReference type="Pfam" id="PF08340">
    <property type="entry name" value="YicC-like_C"/>
    <property type="match status" value="1"/>
</dbReference>
<dbReference type="OrthoDB" id="9771229at2"/>
<comment type="caution">
    <text evidence="8">The sequence shown here is derived from an EMBL/GenBank/DDBJ whole genome shotgun (WGS) entry which is preliminary data.</text>
</comment>
<name>A0A161SAR5_9NEIS</name>
<dbReference type="Proteomes" id="UP000076625">
    <property type="component" value="Unassembled WGS sequence"/>
</dbReference>
<evidence type="ECO:0000256" key="2">
    <source>
        <dbReference type="ARBA" id="ARBA00022722"/>
    </source>
</evidence>
<dbReference type="RefSeq" id="WP_066611959.1">
    <property type="nucleotide sequence ID" value="NZ_LQQU01000017.1"/>
</dbReference>
<dbReference type="NCBIfam" id="TIGR00255">
    <property type="entry name" value="YicC/YloC family endoribonuclease"/>
    <property type="match status" value="1"/>
</dbReference>
<evidence type="ECO:0000256" key="3">
    <source>
        <dbReference type="ARBA" id="ARBA00022759"/>
    </source>
</evidence>
<evidence type="ECO:0000259" key="7">
    <source>
        <dbReference type="Pfam" id="PF08340"/>
    </source>
</evidence>
<dbReference type="Pfam" id="PF03755">
    <property type="entry name" value="YicC-like_N"/>
    <property type="match status" value="1"/>
</dbReference>
<evidence type="ECO:0000256" key="1">
    <source>
        <dbReference type="ARBA" id="ARBA00001968"/>
    </source>
</evidence>
<protein>
    <recommendedName>
        <fullName evidence="10">YicC family protein</fullName>
    </recommendedName>
</protein>
<keyword evidence="9" id="KW-1185">Reference proteome</keyword>
<reference evidence="9" key="1">
    <citation type="submission" date="2016-01" db="EMBL/GenBank/DDBJ databases">
        <title>Draft genome of Chromobacterium sp. F49.</title>
        <authorList>
            <person name="Hong K.W."/>
        </authorList>
    </citation>
    <scope>NUCLEOTIDE SEQUENCE [LARGE SCALE GENOMIC DNA]</scope>
    <source>
        <strain evidence="9">CN10</strain>
    </source>
</reference>
<dbReference type="PANTHER" id="PTHR30636:SF3">
    <property type="entry name" value="UPF0701 PROTEIN YICC"/>
    <property type="match status" value="1"/>
</dbReference>
<evidence type="ECO:0000313" key="8">
    <source>
        <dbReference type="EMBL" id="KZE32903.1"/>
    </source>
</evidence>
<organism evidence="8 9">
    <name type="scientific">Crenobacter luteus</name>
    <dbReference type="NCBI Taxonomy" id="1452487"/>
    <lineage>
        <taxon>Bacteria</taxon>
        <taxon>Pseudomonadati</taxon>
        <taxon>Pseudomonadota</taxon>
        <taxon>Betaproteobacteria</taxon>
        <taxon>Neisseriales</taxon>
        <taxon>Neisseriaceae</taxon>
        <taxon>Crenobacter</taxon>
    </lineage>
</organism>
<proteinExistence type="inferred from homology"/>
<comment type="similarity">
    <text evidence="5">Belongs to the YicC/YloC family.</text>
</comment>
<accession>A0A161SAR5</accession>
<dbReference type="PANTHER" id="PTHR30636">
    <property type="entry name" value="UPF0701 PROTEIN YICC"/>
    <property type="match status" value="1"/>
</dbReference>
<dbReference type="STRING" id="1452487.AVW16_11025"/>
<dbReference type="GO" id="GO:0016787">
    <property type="term" value="F:hydrolase activity"/>
    <property type="evidence" value="ECO:0007669"/>
    <property type="project" value="UniProtKB-KW"/>
</dbReference>
<evidence type="ECO:0008006" key="10">
    <source>
        <dbReference type="Google" id="ProtNLM"/>
    </source>
</evidence>
<feature type="domain" description="Endoribonuclease YicC-like N-terminal" evidence="6">
    <location>
        <begin position="2"/>
        <end position="154"/>
    </location>
</feature>
<dbReference type="InterPro" id="IPR013551">
    <property type="entry name" value="YicC-like_C"/>
</dbReference>
<dbReference type="InterPro" id="IPR005229">
    <property type="entry name" value="YicC/YloC-like"/>
</dbReference>
<feature type="domain" description="Endoribonuclease YicC-like C-terminal" evidence="7">
    <location>
        <begin position="172"/>
        <end position="288"/>
    </location>
</feature>
<dbReference type="AlphaFoldDB" id="A0A161SAR5"/>